<dbReference type="SUPFAM" id="SSF56784">
    <property type="entry name" value="HAD-like"/>
    <property type="match status" value="1"/>
</dbReference>
<dbReference type="InterPro" id="IPR004274">
    <property type="entry name" value="FCP1_dom"/>
</dbReference>
<comment type="caution">
    <text evidence="2">The sequence shown here is derived from an EMBL/GenBank/DDBJ whole genome shotgun (WGS) entry which is preliminary data.</text>
</comment>
<dbReference type="OrthoDB" id="1711508at2759"/>
<dbReference type="InterPro" id="IPR051658">
    <property type="entry name" value="UBLCP1"/>
</dbReference>
<feature type="domain" description="FCP1 homology" evidence="1">
    <location>
        <begin position="20"/>
        <end position="179"/>
    </location>
</feature>
<accession>A0A8K0CKL2</accession>
<dbReference type="Gene3D" id="3.40.50.1000">
    <property type="entry name" value="HAD superfamily/HAD-like"/>
    <property type="match status" value="1"/>
</dbReference>
<reference evidence="2" key="1">
    <citation type="submission" date="2019-08" db="EMBL/GenBank/DDBJ databases">
        <title>The genome of the North American firefly Photinus pyralis.</title>
        <authorList>
            <consortium name="Photinus pyralis genome working group"/>
            <person name="Fallon T.R."/>
            <person name="Sander Lower S.E."/>
            <person name="Weng J.-K."/>
        </authorList>
    </citation>
    <scope>NUCLEOTIDE SEQUENCE</scope>
    <source>
        <strain evidence="2">TRF0915ILg1</strain>
        <tissue evidence="2">Whole body</tissue>
    </source>
</reference>
<dbReference type="PROSITE" id="PS50969">
    <property type="entry name" value="FCP1"/>
    <property type="match status" value="1"/>
</dbReference>
<evidence type="ECO:0000313" key="3">
    <source>
        <dbReference type="Proteomes" id="UP000801492"/>
    </source>
</evidence>
<dbReference type="Pfam" id="PF03031">
    <property type="entry name" value="NIF"/>
    <property type="match status" value="1"/>
</dbReference>
<sequence>MKLSANESAPTPNLTILNDPREWASLIVIDIHESIFDPDTGYTPEEQTEMQYYLHKFLEIIYPKYDILIWSNTTSDVISSKVQRFGLEKNPQYKIIGYMDKYCMTSKVLYSGREVLIKYLDLVWELFPCYNLYDTVICDDTSINFVLNKINGIPVGFRLHPDKEGSNELMKLARYLTWLATNPDFTSIKHFYWREYVASGFIKSNKRKRLW</sequence>
<evidence type="ECO:0000313" key="2">
    <source>
        <dbReference type="EMBL" id="KAF2885697.1"/>
    </source>
</evidence>
<keyword evidence="3" id="KW-1185">Reference proteome</keyword>
<protein>
    <recommendedName>
        <fullName evidence="1">FCP1 homology domain-containing protein</fullName>
    </recommendedName>
</protein>
<proteinExistence type="predicted"/>
<dbReference type="InterPro" id="IPR036412">
    <property type="entry name" value="HAD-like_sf"/>
</dbReference>
<dbReference type="AlphaFoldDB" id="A0A8K0CKL2"/>
<evidence type="ECO:0000259" key="1">
    <source>
        <dbReference type="PROSITE" id="PS50969"/>
    </source>
</evidence>
<dbReference type="PANTHER" id="PTHR48493:SF1">
    <property type="entry name" value="UBIQUITIN-LIKE DOMAIN-CONTAINING CTD PHOSPHATASE 1"/>
    <property type="match status" value="1"/>
</dbReference>
<gene>
    <name evidence="2" type="ORF">ILUMI_20470</name>
</gene>
<dbReference type="PANTHER" id="PTHR48493">
    <property type="entry name" value="UBIQUITIN-LIKE DOMAIN-CONTAINING CTD PHOSPHATASE 1"/>
    <property type="match status" value="1"/>
</dbReference>
<dbReference type="SMART" id="SM00577">
    <property type="entry name" value="CPDc"/>
    <property type="match status" value="1"/>
</dbReference>
<dbReference type="GO" id="GO:0090364">
    <property type="term" value="P:regulation of proteasome assembly"/>
    <property type="evidence" value="ECO:0007669"/>
    <property type="project" value="InterPro"/>
</dbReference>
<dbReference type="EMBL" id="VTPC01089756">
    <property type="protein sequence ID" value="KAF2885697.1"/>
    <property type="molecule type" value="Genomic_DNA"/>
</dbReference>
<organism evidence="2 3">
    <name type="scientific">Ignelater luminosus</name>
    <name type="common">Cucubano</name>
    <name type="synonym">Pyrophorus luminosus</name>
    <dbReference type="NCBI Taxonomy" id="2038154"/>
    <lineage>
        <taxon>Eukaryota</taxon>
        <taxon>Metazoa</taxon>
        <taxon>Ecdysozoa</taxon>
        <taxon>Arthropoda</taxon>
        <taxon>Hexapoda</taxon>
        <taxon>Insecta</taxon>
        <taxon>Pterygota</taxon>
        <taxon>Neoptera</taxon>
        <taxon>Endopterygota</taxon>
        <taxon>Coleoptera</taxon>
        <taxon>Polyphaga</taxon>
        <taxon>Elateriformia</taxon>
        <taxon>Elateroidea</taxon>
        <taxon>Elateridae</taxon>
        <taxon>Agrypninae</taxon>
        <taxon>Pyrophorini</taxon>
        <taxon>Ignelater</taxon>
    </lineage>
</organism>
<name>A0A8K0CKL2_IGNLU</name>
<dbReference type="InterPro" id="IPR023214">
    <property type="entry name" value="HAD_sf"/>
</dbReference>
<dbReference type="Proteomes" id="UP000801492">
    <property type="component" value="Unassembled WGS sequence"/>
</dbReference>